<comment type="caution">
    <text evidence="1">The sequence shown here is derived from an EMBL/GenBank/DDBJ whole genome shotgun (WGS) entry which is preliminary data.</text>
</comment>
<reference evidence="1 2" key="1">
    <citation type="journal article" date="2024" name="BMC Genomics">
        <title>De novo assembly and annotation of Popillia japonica's genome with initial clues to its potential as an invasive pest.</title>
        <authorList>
            <person name="Cucini C."/>
            <person name="Boschi S."/>
            <person name="Funari R."/>
            <person name="Cardaioli E."/>
            <person name="Iannotti N."/>
            <person name="Marturano G."/>
            <person name="Paoli F."/>
            <person name="Bruttini M."/>
            <person name="Carapelli A."/>
            <person name="Frati F."/>
            <person name="Nardi F."/>
        </authorList>
    </citation>
    <scope>NUCLEOTIDE SEQUENCE [LARGE SCALE GENOMIC DNA]</scope>
    <source>
        <strain evidence="1">DMR45628</strain>
    </source>
</reference>
<dbReference type="EMBL" id="JASPKY010001015">
    <property type="protein sequence ID" value="KAK9679481.1"/>
    <property type="molecule type" value="Genomic_DNA"/>
</dbReference>
<evidence type="ECO:0000313" key="1">
    <source>
        <dbReference type="EMBL" id="KAK9679481.1"/>
    </source>
</evidence>
<keyword evidence="2" id="KW-1185">Reference proteome</keyword>
<evidence type="ECO:0000313" key="2">
    <source>
        <dbReference type="Proteomes" id="UP001458880"/>
    </source>
</evidence>
<name>A0AAW1HSU0_POPJA</name>
<organism evidence="1 2">
    <name type="scientific">Popillia japonica</name>
    <name type="common">Japanese beetle</name>
    <dbReference type="NCBI Taxonomy" id="7064"/>
    <lineage>
        <taxon>Eukaryota</taxon>
        <taxon>Metazoa</taxon>
        <taxon>Ecdysozoa</taxon>
        <taxon>Arthropoda</taxon>
        <taxon>Hexapoda</taxon>
        <taxon>Insecta</taxon>
        <taxon>Pterygota</taxon>
        <taxon>Neoptera</taxon>
        <taxon>Endopterygota</taxon>
        <taxon>Coleoptera</taxon>
        <taxon>Polyphaga</taxon>
        <taxon>Scarabaeiformia</taxon>
        <taxon>Scarabaeidae</taxon>
        <taxon>Rutelinae</taxon>
        <taxon>Popillia</taxon>
    </lineage>
</organism>
<protein>
    <submittedName>
        <fullName evidence="1">Uncharacterized protein</fullName>
    </submittedName>
</protein>
<dbReference type="Proteomes" id="UP001458880">
    <property type="component" value="Unassembled WGS sequence"/>
</dbReference>
<sequence length="117" mass="13681">MMEWNELLAKAEKRLADSLKCLELFGEESDKEHVEEDKQKVDDIKRKMAEAVNPGRMEEMEMTMDMICEYNGKILAHGTARTVEEFIFVDIPQQNTLALLPEEFNDWLKESEGWRIA</sequence>
<accession>A0AAW1HSU0</accession>
<gene>
    <name evidence="1" type="ORF">QE152_g39974</name>
</gene>
<proteinExistence type="predicted"/>
<dbReference type="AlphaFoldDB" id="A0AAW1HSU0"/>